<reference evidence="1" key="1">
    <citation type="journal article" date="2019" name="bioRxiv">
        <title>The Genome of the Zebra Mussel, Dreissena polymorpha: A Resource for Invasive Species Research.</title>
        <authorList>
            <person name="McCartney M.A."/>
            <person name="Auch B."/>
            <person name="Kono T."/>
            <person name="Mallez S."/>
            <person name="Zhang Y."/>
            <person name="Obille A."/>
            <person name="Becker A."/>
            <person name="Abrahante J.E."/>
            <person name="Garbe J."/>
            <person name="Badalamenti J.P."/>
            <person name="Herman A."/>
            <person name="Mangelson H."/>
            <person name="Liachko I."/>
            <person name="Sullivan S."/>
            <person name="Sone E.D."/>
            <person name="Koren S."/>
            <person name="Silverstein K.A.T."/>
            <person name="Beckman K.B."/>
            <person name="Gohl D.M."/>
        </authorList>
    </citation>
    <scope>NUCLEOTIDE SEQUENCE</scope>
    <source>
        <strain evidence="1">Duluth1</strain>
        <tissue evidence="1">Whole animal</tissue>
    </source>
</reference>
<keyword evidence="2" id="KW-1185">Reference proteome</keyword>
<organism evidence="1 2">
    <name type="scientific">Dreissena polymorpha</name>
    <name type="common">Zebra mussel</name>
    <name type="synonym">Mytilus polymorpha</name>
    <dbReference type="NCBI Taxonomy" id="45954"/>
    <lineage>
        <taxon>Eukaryota</taxon>
        <taxon>Metazoa</taxon>
        <taxon>Spiralia</taxon>
        <taxon>Lophotrochozoa</taxon>
        <taxon>Mollusca</taxon>
        <taxon>Bivalvia</taxon>
        <taxon>Autobranchia</taxon>
        <taxon>Heteroconchia</taxon>
        <taxon>Euheterodonta</taxon>
        <taxon>Imparidentia</taxon>
        <taxon>Neoheterodontei</taxon>
        <taxon>Myida</taxon>
        <taxon>Dreissenoidea</taxon>
        <taxon>Dreissenidae</taxon>
        <taxon>Dreissena</taxon>
    </lineage>
</organism>
<proteinExistence type="predicted"/>
<evidence type="ECO:0000313" key="1">
    <source>
        <dbReference type="EMBL" id="KAH3701760.1"/>
    </source>
</evidence>
<dbReference type="PANTHER" id="PTHR47018">
    <property type="entry name" value="CXC DOMAIN-CONTAINING PROTEIN-RELATED"/>
    <property type="match status" value="1"/>
</dbReference>
<dbReference type="EMBL" id="JAIWYP010000015">
    <property type="protein sequence ID" value="KAH3701760.1"/>
    <property type="molecule type" value="Genomic_DNA"/>
</dbReference>
<gene>
    <name evidence="1" type="ORF">DPMN_076756</name>
</gene>
<protein>
    <submittedName>
        <fullName evidence="1">Uncharacterized protein</fullName>
    </submittedName>
</protein>
<accession>A0A9D4BG12</accession>
<evidence type="ECO:0000313" key="2">
    <source>
        <dbReference type="Proteomes" id="UP000828390"/>
    </source>
</evidence>
<sequence length="166" mass="19015">MIEEYEGHQITENVFQKHHEQTPAVQAKFKKEVAGLVSIITNMGNPFTEDNGNLLTIDTKDIMDKVVVDSVKQALQLGKEQYYRFQDERFIKRSVPISEPIKRNKLALFQLTKVSNKTKPQLAILKDDCALFPGCILHASLGKETWMSFSSMKTNHIHLLWPKMGK</sequence>
<comment type="caution">
    <text evidence="1">The sequence shown here is derived from an EMBL/GenBank/DDBJ whole genome shotgun (WGS) entry which is preliminary data.</text>
</comment>
<dbReference type="AlphaFoldDB" id="A0A9D4BG12"/>
<dbReference type="Proteomes" id="UP000828390">
    <property type="component" value="Unassembled WGS sequence"/>
</dbReference>
<reference evidence="1" key="2">
    <citation type="submission" date="2020-11" db="EMBL/GenBank/DDBJ databases">
        <authorList>
            <person name="McCartney M.A."/>
            <person name="Auch B."/>
            <person name="Kono T."/>
            <person name="Mallez S."/>
            <person name="Becker A."/>
            <person name="Gohl D.M."/>
            <person name="Silverstein K.A.T."/>
            <person name="Koren S."/>
            <person name="Bechman K.B."/>
            <person name="Herman A."/>
            <person name="Abrahante J.E."/>
            <person name="Garbe J."/>
        </authorList>
    </citation>
    <scope>NUCLEOTIDE SEQUENCE</scope>
    <source>
        <strain evidence="1">Duluth1</strain>
        <tissue evidence="1">Whole animal</tissue>
    </source>
</reference>
<name>A0A9D4BG12_DREPO</name>